<protein>
    <submittedName>
        <fullName evidence="1">Uncharacterized protein</fullName>
    </submittedName>
</protein>
<gene>
    <name evidence="1" type="ORF">PCOR1329_LOCUS30638</name>
</gene>
<organism evidence="1 2">
    <name type="scientific">Prorocentrum cordatum</name>
    <dbReference type="NCBI Taxonomy" id="2364126"/>
    <lineage>
        <taxon>Eukaryota</taxon>
        <taxon>Sar</taxon>
        <taxon>Alveolata</taxon>
        <taxon>Dinophyceae</taxon>
        <taxon>Prorocentrales</taxon>
        <taxon>Prorocentraceae</taxon>
        <taxon>Prorocentrum</taxon>
    </lineage>
</organism>
<keyword evidence="2" id="KW-1185">Reference proteome</keyword>
<evidence type="ECO:0000313" key="1">
    <source>
        <dbReference type="EMBL" id="CAK0832688.1"/>
    </source>
</evidence>
<reference evidence="1" key="1">
    <citation type="submission" date="2023-10" db="EMBL/GenBank/DDBJ databases">
        <authorList>
            <person name="Chen Y."/>
            <person name="Shah S."/>
            <person name="Dougan E. K."/>
            <person name="Thang M."/>
            <person name="Chan C."/>
        </authorList>
    </citation>
    <scope>NUCLEOTIDE SEQUENCE [LARGE SCALE GENOMIC DNA]</scope>
</reference>
<dbReference type="EMBL" id="CAUYUJ010011836">
    <property type="protein sequence ID" value="CAK0832688.1"/>
    <property type="molecule type" value="Genomic_DNA"/>
</dbReference>
<comment type="caution">
    <text evidence="1">The sequence shown here is derived from an EMBL/GenBank/DDBJ whole genome shotgun (WGS) entry which is preliminary data.</text>
</comment>
<name>A0ABN9SLS7_9DINO</name>
<proteinExistence type="predicted"/>
<dbReference type="Proteomes" id="UP001189429">
    <property type="component" value="Unassembled WGS sequence"/>
</dbReference>
<accession>A0ABN9SLS7</accession>
<evidence type="ECO:0000313" key="2">
    <source>
        <dbReference type="Proteomes" id="UP001189429"/>
    </source>
</evidence>
<sequence length="124" mass="13444">MTSNWGLDFVLEKGGDAVIVDINMGRPNGNFAVRLWASLSEKPLTVFTGSWTVPGHALSIQSIFEPLRAAKILWNGDEGVIMYQHVPDCPSSYVIASERGADGVSQLQARFSKTVLDVNGLVLP</sequence>